<feature type="compositionally biased region" description="Low complexity" evidence="1">
    <location>
        <begin position="232"/>
        <end position="241"/>
    </location>
</feature>
<feature type="compositionally biased region" description="Basic residues" evidence="1">
    <location>
        <begin position="432"/>
        <end position="442"/>
    </location>
</feature>
<sequence length="552" mass="62390">MSIGPHRTSYGFSTIPSTSNPLSRQHMMNAPAFQQVMTLVPSPNPSLSTQTNPKNNNSSNSSNNAALSRHSGAGGNAQTLYCDNCQTFRHISFFQEKDFKYNVCRLCSEREMQKRMVNKERYEQYEEQQKNLKHNRYPISPYSQQQQQHQHQQQQHQQQQQQTTTSSAYTPNQTSPLFPGSSANSPPQTSSQLSLQLPQMPINLGGNNPANLPPPPNLATPNNSNHPSPQLNASSSSMMLGMNMNNSKSHLFPVNNTNRNDHHQQQQQIHMHQIIQPPLPLPPRSKATPRLSSTSSSSSAVNVDLISLDEFVEELKKHVDFDRKLYHLDIQPLMEGMGSSAGFSQLGRGICEKVLEGTRFNFSLKDRRKSTKSPDTLSTLRYYCSQRIDTAKPRKAEHPKAQLKYNCAGALTIIIDLSKKSAHVTVIHKHAHPPFISHHHQSKSTTPAIQRTRPPPPPPPPQPDQPDQRQLRMIKQQQIHQRFDALRQRLSDMDRLLESQRQYANEDFLNVANEALSDVSEMVQACKTVDSSGVIYPPNKYTLHYNKRGDLL</sequence>
<feature type="region of interest" description="Disordered" evidence="1">
    <location>
        <begin position="432"/>
        <end position="468"/>
    </location>
</feature>
<feature type="compositionally biased region" description="Low complexity" evidence="1">
    <location>
        <begin position="55"/>
        <end position="64"/>
    </location>
</feature>
<proteinExistence type="predicted"/>
<feature type="region of interest" description="Disordered" evidence="1">
    <location>
        <begin position="276"/>
        <end position="296"/>
    </location>
</feature>
<dbReference type="PANTHER" id="PTHR24330:SF19">
    <property type="entry name" value="MEDIATOR OF RNA POLYMERASE II TRANSCRIPTION SUBUNIT 29"/>
    <property type="match status" value="1"/>
</dbReference>
<organism evidence="2 3">
    <name type="scientific">Rhizopus oryzae</name>
    <name type="common">Mucormycosis agent</name>
    <name type="synonym">Rhizopus arrhizus var. delemar</name>
    <dbReference type="NCBI Taxonomy" id="64495"/>
    <lineage>
        <taxon>Eukaryota</taxon>
        <taxon>Fungi</taxon>
        <taxon>Fungi incertae sedis</taxon>
        <taxon>Mucoromycota</taxon>
        <taxon>Mucoromycotina</taxon>
        <taxon>Mucoromycetes</taxon>
        <taxon>Mucorales</taxon>
        <taxon>Mucorineae</taxon>
        <taxon>Rhizopodaceae</taxon>
        <taxon>Rhizopus</taxon>
    </lineage>
</organism>
<gene>
    <name evidence="2" type="ORF">G6F51_011670</name>
</gene>
<dbReference type="EMBL" id="JAANIT010002909">
    <property type="protein sequence ID" value="KAG1535194.1"/>
    <property type="molecule type" value="Genomic_DNA"/>
</dbReference>
<name>A0A9P6XYH8_RHIOR</name>
<dbReference type="AlphaFoldDB" id="A0A9P6XYH8"/>
<feature type="region of interest" description="Disordered" evidence="1">
    <location>
        <begin position="1"/>
        <end position="24"/>
    </location>
</feature>
<feature type="compositionally biased region" description="Pro residues" evidence="1">
    <location>
        <begin position="453"/>
        <end position="464"/>
    </location>
</feature>
<accession>A0A9P6XYH8</accession>
<reference evidence="2" key="1">
    <citation type="journal article" date="2020" name="Microb. Genom.">
        <title>Genetic diversity of clinical and environmental Mucorales isolates obtained from an investigation of mucormycosis cases among solid organ transplant recipients.</title>
        <authorList>
            <person name="Nguyen M.H."/>
            <person name="Kaul D."/>
            <person name="Muto C."/>
            <person name="Cheng S.J."/>
            <person name="Richter R.A."/>
            <person name="Bruno V.M."/>
            <person name="Liu G."/>
            <person name="Beyhan S."/>
            <person name="Sundermann A.J."/>
            <person name="Mounaud S."/>
            <person name="Pasculle A.W."/>
            <person name="Nierman W.C."/>
            <person name="Driscoll E."/>
            <person name="Cumbie R."/>
            <person name="Clancy C.J."/>
            <person name="Dupont C.L."/>
        </authorList>
    </citation>
    <scope>NUCLEOTIDE SEQUENCE</scope>
    <source>
        <strain evidence="2">GL16</strain>
    </source>
</reference>
<feature type="compositionally biased region" description="Low complexity" evidence="1">
    <location>
        <begin position="185"/>
        <end position="210"/>
    </location>
</feature>
<feature type="compositionally biased region" description="Polar residues" evidence="1">
    <location>
        <begin position="10"/>
        <end position="23"/>
    </location>
</feature>
<evidence type="ECO:0000313" key="2">
    <source>
        <dbReference type="EMBL" id="KAG1535194.1"/>
    </source>
</evidence>
<feature type="compositionally biased region" description="Polar residues" evidence="1">
    <location>
        <begin position="163"/>
        <end position="184"/>
    </location>
</feature>
<comment type="caution">
    <text evidence="2">The sequence shown here is derived from an EMBL/GenBank/DDBJ whole genome shotgun (WGS) entry which is preliminary data.</text>
</comment>
<protein>
    <submittedName>
        <fullName evidence="2">Uncharacterized protein</fullName>
    </submittedName>
</protein>
<dbReference type="Proteomes" id="UP000717996">
    <property type="component" value="Unassembled WGS sequence"/>
</dbReference>
<dbReference type="PANTHER" id="PTHR24330">
    <property type="entry name" value="HOMEOBOX PROTEIN BARH-LIKE"/>
    <property type="match status" value="1"/>
</dbReference>
<feature type="region of interest" description="Disordered" evidence="1">
    <location>
        <begin position="141"/>
        <end position="241"/>
    </location>
</feature>
<evidence type="ECO:0000313" key="3">
    <source>
        <dbReference type="Proteomes" id="UP000717996"/>
    </source>
</evidence>
<dbReference type="OrthoDB" id="2290998at2759"/>
<evidence type="ECO:0000256" key="1">
    <source>
        <dbReference type="SAM" id="MobiDB-lite"/>
    </source>
</evidence>
<feature type="region of interest" description="Disordered" evidence="1">
    <location>
        <begin position="39"/>
        <end position="73"/>
    </location>
</feature>
<feature type="compositionally biased region" description="Polar residues" evidence="1">
    <location>
        <begin position="45"/>
        <end position="54"/>
    </location>
</feature>
<feature type="compositionally biased region" description="Low complexity" evidence="1">
    <location>
        <begin position="144"/>
        <end position="162"/>
    </location>
</feature>
<dbReference type="InterPro" id="IPR052145">
    <property type="entry name" value="Mediator/Homeobox_domain"/>
</dbReference>